<feature type="compositionally biased region" description="Basic and acidic residues" evidence="1">
    <location>
        <begin position="269"/>
        <end position="279"/>
    </location>
</feature>
<dbReference type="GO" id="GO:0005737">
    <property type="term" value="C:cytoplasm"/>
    <property type="evidence" value="ECO:0007669"/>
    <property type="project" value="TreeGrafter"/>
</dbReference>
<dbReference type="GO" id="GO:0110154">
    <property type="term" value="P:RNA decapping"/>
    <property type="evidence" value="ECO:0007669"/>
    <property type="project" value="TreeGrafter"/>
</dbReference>
<name>A0A2T0X2S4_9RHOB</name>
<protein>
    <submittedName>
        <fullName evidence="3">Serine/threonine protein phosphatase 1</fullName>
    </submittedName>
</protein>
<evidence type="ECO:0000313" key="3">
    <source>
        <dbReference type="EMBL" id="PRY93154.1"/>
    </source>
</evidence>
<evidence type="ECO:0000259" key="2">
    <source>
        <dbReference type="Pfam" id="PF00149"/>
    </source>
</evidence>
<dbReference type="InterPro" id="IPR050126">
    <property type="entry name" value="Ap4A_hydrolase"/>
</dbReference>
<dbReference type="PANTHER" id="PTHR42850:SF4">
    <property type="entry name" value="ZINC-DEPENDENT ENDOPOLYPHOSPHATASE"/>
    <property type="match status" value="1"/>
</dbReference>
<keyword evidence="4" id="KW-1185">Reference proteome</keyword>
<feature type="region of interest" description="Disordered" evidence="1">
    <location>
        <begin position="252"/>
        <end position="279"/>
    </location>
</feature>
<feature type="compositionally biased region" description="Low complexity" evidence="1">
    <location>
        <begin position="254"/>
        <end position="268"/>
    </location>
</feature>
<dbReference type="EMBL" id="PVTT01000002">
    <property type="protein sequence ID" value="PRY93154.1"/>
    <property type="molecule type" value="Genomic_DNA"/>
</dbReference>
<sequence length="279" mass="29671">MLAGVFGLRRILGRARPGLSGLSGPPGPAPVTRPVWLVGDVHGRADLLEGALAALRPPEGAAVVLLGDMIDRGPDPAGALRIARSLPRRWPGVEGVALMGNHERMMLDFLDAPVQRGRRWLRHGGRETLQGFGVDPGPPAAEPGPEALRALREALRAAMEPGLEGWLRALPLLWRDGGLVAAHAGLDPLAPPEAQDEEALLWGRTDFRRPRRDGLWVAHGHVVTAAPEIVPGRLGLDTGAWRTGRLTVARLRPGEAPAVERPAAPEASRGPHDGLPKAD</sequence>
<accession>A0A2T0X2S4</accession>
<dbReference type="SUPFAM" id="SSF56300">
    <property type="entry name" value="Metallo-dependent phosphatases"/>
    <property type="match status" value="1"/>
</dbReference>
<organism evidence="3 4">
    <name type="scientific">Hasllibacter halocynthiae</name>
    <dbReference type="NCBI Taxonomy" id="595589"/>
    <lineage>
        <taxon>Bacteria</taxon>
        <taxon>Pseudomonadati</taxon>
        <taxon>Pseudomonadota</taxon>
        <taxon>Alphaproteobacteria</taxon>
        <taxon>Rhodobacterales</taxon>
        <taxon>Roseobacteraceae</taxon>
        <taxon>Hasllibacter</taxon>
    </lineage>
</organism>
<dbReference type="AlphaFoldDB" id="A0A2T0X2S4"/>
<dbReference type="PANTHER" id="PTHR42850">
    <property type="entry name" value="METALLOPHOSPHOESTERASE"/>
    <property type="match status" value="1"/>
</dbReference>
<dbReference type="GO" id="GO:0016791">
    <property type="term" value="F:phosphatase activity"/>
    <property type="evidence" value="ECO:0007669"/>
    <property type="project" value="TreeGrafter"/>
</dbReference>
<proteinExistence type="predicted"/>
<evidence type="ECO:0000256" key="1">
    <source>
        <dbReference type="SAM" id="MobiDB-lite"/>
    </source>
</evidence>
<dbReference type="Pfam" id="PF00149">
    <property type="entry name" value="Metallophos"/>
    <property type="match status" value="1"/>
</dbReference>
<dbReference type="InterPro" id="IPR004843">
    <property type="entry name" value="Calcineurin-like_PHP"/>
</dbReference>
<feature type="domain" description="Calcineurin-like phosphoesterase" evidence="2">
    <location>
        <begin position="34"/>
        <end position="123"/>
    </location>
</feature>
<dbReference type="GO" id="GO:0008803">
    <property type="term" value="F:bis(5'-nucleosyl)-tetraphosphatase (symmetrical) activity"/>
    <property type="evidence" value="ECO:0007669"/>
    <property type="project" value="TreeGrafter"/>
</dbReference>
<dbReference type="InterPro" id="IPR029052">
    <property type="entry name" value="Metallo-depent_PP-like"/>
</dbReference>
<dbReference type="Gene3D" id="3.60.21.10">
    <property type="match status" value="1"/>
</dbReference>
<gene>
    <name evidence="3" type="ORF">BCF33_2020</name>
</gene>
<evidence type="ECO:0000313" key="4">
    <source>
        <dbReference type="Proteomes" id="UP000238801"/>
    </source>
</evidence>
<dbReference type="Proteomes" id="UP000238801">
    <property type="component" value="Unassembled WGS sequence"/>
</dbReference>
<reference evidence="3 4" key="1">
    <citation type="submission" date="2018-03" db="EMBL/GenBank/DDBJ databases">
        <title>Genomic Encyclopedia of Archaeal and Bacterial Type Strains, Phase II (KMG-II): from individual species to whole genera.</title>
        <authorList>
            <person name="Goeker M."/>
        </authorList>
    </citation>
    <scope>NUCLEOTIDE SEQUENCE [LARGE SCALE GENOMIC DNA]</scope>
    <source>
        <strain evidence="3 4">DSM 29318</strain>
    </source>
</reference>
<comment type="caution">
    <text evidence="3">The sequence shown here is derived from an EMBL/GenBank/DDBJ whole genome shotgun (WGS) entry which is preliminary data.</text>
</comment>